<dbReference type="EMBL" id="JAEPRD010000360">
    <property type="protein sequence ID" value="KAG2191732.1"/>
    <property type="molecule type" value="Genomic_DNA"/>
</dbReference>
<reference evidence="2" key="1">
    <citation type="submission" date="2020-12" db="EMBL/GenBank/DDBJ databases">
        <title>Metabolic potential, ecology and presence of endohyphal bacteria is reflected in genomic diversity of Mucoromycotina.</title>
        <authorList>
            <person name="Muszewska A."/>
            <person name="Okrasinska A."/>
            <person name="Steczkiewicz K."/>
            <person name="Drgas O."/>
            <person name="Orlowska M."/>
            <person name="Perlinska-Lenart U."/>
            <person name="Aleksandrzak-Piekarczyk T."/>
            <person name="Szatraj K."/>
            <person name="Zielenkiewicz U."/>
            <person name="Pilsyk S."/>
            <person name="Malc E."/>
            <person name="Mieczkowski P."/>
            <person name="Kruszewska J.S."/>
            <person name="Biernat P."/>
            <person name="Pawlowska J."/>
        </authorList>
    </citation>
    <scope>NUCLEOTIDE SEQUENCE</scope>
    <source>
        <strain evidence="2">WA0000017839</strain>
    </source>
</reference>
<keyword evidence="3" id="KW-1185">Reference proteome</keyword>
<dbReference type="AlphaFoldDB" id="A0A8H7QFJ7"/>
<feature type="compositionally biased region" description="Low complexity" evidence="1">
    <location>
        <begin position="223"/>
        <end position="235"/>
    </location>
</feature>
<sequence length="235" mass="25788">MEINAPLSRVYDSCNLKIDGTRISASCRLSMAGMNYTIYTNSISMMHYMVKNMVPGSYHHVTGVFSASAYISQTSTRAMLSMRVSPSLLRPVTVDRSTTPADAIEVNEATASTSKLEFLIHLYCLQRWEDCQSSRGEKVAFAEKLIKLHGKLYNDNIIQGPGAMAPPVSIQDATIETRSSLRPGTKTSTVKEVVLGSYPPVNLNVNMDDSPLVPPPPPPPQQTTPHTTPQDAEMR</sequence>
<name>A0A8H7QFJ7_9FUNG</name>
<feature type="compositionally biased region" description="Pro residues" evidence="1">
    <location>
        <begin position="212"/>
        <end position="222"/>
    </location>
</feature>
<gene>
    <name evidence="2" type="ORF">INT47_002956</name>
</gene>
<organism evidence="2 3">
    <name type="scientific">Mucor saturninus</name>
    <dbReference type="NCBI Taxonomy" id="64648"/>
    <lineage>
        <taxon>Eukaryota</taxon>
        <taxon>Fungi</taxon>
        <taxon>Fungi incertae sedis</taxon>
        <taxon>Mucoromycota</taxon>
        <taxon>Mucoromycotina</taxon>
        <taxon>Mucoromycetes</taxon>
        <taxon>Mucorales</taxon>
        <taxon>Mucorineae</taxon>
        <taxon>Mucoraceae</taxon>
        <taxon>Mucor</taxon>
    </lineage>
</organism>
<dbReference type="OrthoDB" id="10578208at2759"/>
<evidence type="ECO:0000313" key="3">
    <source>
        <dbReference type="Proteomes" id="UP000603453"/>
    </source>
</evidence>
<protein>
    <submittedName>
        <fullName evidence="2">Uncharacterized protein</fullName>
    </submittedName>
</protein>
<evidence type="ECO:0000256" key="1">
    <source>
        <dbReference type="SAM" id="MobiDB-lite"/>
    </source>
</evidence>
<proteinExistence type="predicted"/>
<feature type="region of interest" description="Disordered" evidence="1">
    <location>
        <begin position="200"/>
        <end position="235"/>
    </location>
</feature>
<dbReference type="Proteomes" id="UP000603453">
    <property type="component" value="Unassembled WGS sequence"/>
</dbReference>
<accession>A0A8H7QFJ7</accession>
<evidence type="ECO:0000313" key="2">
    <source>
        <dbReference type="EMBL" id="KAG2191732.1"/>
    </source>
</evidence>
<comment type="caution">
    <text evidence="2">The sequence shown here is derived from an EMBL/GenBank/DDBJ whole genome shotgun (WGS) entry which is preliminary data.</text>
</comment>